<protein>
    <submittedName>
        <fullName evidence="1">Uncharacterized protein</fullName>
    </submittedName>
</protein>
<name>A0ACC0LVK4_RHOML</name>
<organism evidence="1 2">
    <name type="scientific">Rhododendron molle</name>
    <name type="common">Chinese azalea</name>
    <name type="synonym">Azalea mollis</name>
    <dbReference type="NCBI Taxonomy" id="49168"/>
    <lineage>
        <taxon>Eukaryota</taxon>
        <taxon>Viridiplantae</taxon>
        <taxon>Streptophyta</taxon>
        <taxon>Embryophyta</taxon>
        <taxon>Tracheophyta</taxon>
        <taxon>Spermatophyta</taxon>
        <taxon>Magnoliopsida</taxon>
        <taxon>eudicotyledons</taxon>
        <taxon>Gunneridae</taxon>
        <taxon>Pentapetalae</taxon>
        <taxon>asterids</taxon>
        <taxon>Ericales</taxon>
        <taxon>Ericaceae</taxon>
        <taxon>Ericoideae</taxon>
        <taxon>Rhodoreae</taxon>
        <taxon>Rhododendron</taxon>
    </lineage>
</organism>
<dbReference type="EMBL" id="CM046398">
    <property type="protein sequence ID" value="KAI8532715.1"/>
    <property type="molecule type" value="Genomic_DNA"/>
</dbReference>
<keyword evidence="2" id="KW-1185">Reference proteome</keyword>
<comment type="caution">
    <text evidence="1">The sequence shown here is derived from an EMBL/GenBank/DDBJ whole genome shotgun (WGS) entry which is preliminary data.</text>
</comment>
<sequence>MRLRWRWGWRWHWRWRLRKRKAKSKKQKQSASWTSSIKSLPSDIFLDILKRLPSTSLFSVKSVCQDFYRLTSHPELILHHHHLHKNPFGLIIRISPYSYINEPCYTDQLYLVDSRRGLAEIIQPRMKKKYNPGPMLSCNGLVCLLYYKKKLAPLRQYRACLFNPLTGERKFLLDPGLPRVRESSHNGTIVTSDQYFGFGFDARTEEYKLVRIVKLSYEGGRTYLQAEVFTLGKNGCQISEIDTPFVCLDQSSDVVVGGAIHWLCEDENSTGRSYCKSRKIILSFDLFEEKFHQIPKPNCEVCEFYNVSVLGGCLAITGGFRETCRTHEVHIWLLKEQYGVKEYSWTREFVISQGFMGLYPLFLLSSGEIVMSCDSNALFCYHPEGDCFNKSAELDQSFVAICHACSLVSPFGL</sequence>
<accession>A0ACC0LVK4</accession>
<reference evidence="1" key="1">
    <citation type="submission" date="2022-02" db="EMBL/GenBank/DDBJ databases">
        <title>Plant Genome Project.</title>
        <authorList>
            <person name="Zhang R.-G."/>
        </authorList>
    </citation>
    <scope>NUCLEOTIDE SEQUENCE</scope>
    <source>
        <strain evidence="1">AT1</strain>
    </source>
</reference>
<gene>
    <name evidence="1" type="ORF">RHMOL_Rhmol11G0234900</name>
</gene>
<proteinExistence type="predicted"/>
<evidence type="ECO:0000313" key="1">
    <source>
        <dbReference type="EMBL" id="KAI8532715.1"/>
    </source>
</evidence>
<dbReference type="Proteomes" id="UP001062846">
    <property type="component" value="Chromosome 11"/>
</dbReference>
<evidence type="ECO:0000313" key="2">
    <source>
        <dbReference type="Proteomes" id="UP001062846"/>
    </source>
</evidence>